<organism evidence="1 2">
    <name type="scientific">Enterovirga rhinocerotis</name>
    <dbReference type="NCBI Taxonomy" id="1339210"/>
    <lineage>
        <taxon>Bacteria</taxon>
        <taxon>Pseudomonadati</taxon>
        <taxon>Pseudomonadota</taxon>
        <taxon>Alphaproteobacteria</taxon>
        <taxon>Hyphomicrobiales</taxon>
        <taxon>Methylobacteriaceae</taxon>
        <taxon>Enterovirga</taxon>
    </lineage>
</organism>
<proteinExistence type="predicted"/>
<evidence type="ECO:0000313" key="2">
    <source>
        <dbReference type="Proteomes" id="UP000295122"/>
    </source>
</evidence>
<accession>A0A4R7C738</accession>
<gene>
    <name evidence="1" type="ORF">EV668_1488</name>
</gene>
<comment type="caution">
    <text evidence="1">The sequence shown here is derived from an EMBL/GenBank/DDBJ whole genome shotgun (WGS) entry which is preliminary data.</text>
</comment>
<dbReference type="EMBL" id="SNZR01000011">
    <property type="protein sequence ID" value="TDR94208.1"/>
    <property type="molecule type" value="Genomic_DNA"/>
</dbReference>
<keyword evidence="2" id="KW-1185">Reference proteome</keyword>
<reference evidence="1 2" key="1">
    <citation type="submission" date="2019-03" db="EMBL/GenBank/DDBJ databases">
        <title>Genomic Encyclopedia of Type Strains, Phase IV (KMG-IV): sequencing the most valuable type-strain genomes for metagenomic binning, comparative biology and taxonomic classification.</title>
        <authorList>
            <person name="Goeker M."/>
        </authorList>
    </citation>
    <scope>NUCLEOTIDE SEQUENCE [LARGE SCALE GENOMIC DNA]</scope>
    <source>
        <strain evidence="1 2">DSM 25903</strain>
    </source>
</reference>
<name>A0A4R7C738_9HYPH</name>
<evidence type="ECO:0000313" key="1">
    <source>
        <dbReference type="EMBL" id="TDR94208.1"/>
    </source>
</evidence>
<dbReference type="Proteomes" id="UP000295122">
    <property type="component" value="Unassembled WGS sequence"/>
</dbReference>
<dbReference type="RefSeq" id="WP_133769125.1">
    <property type="nucleotide sequence ID" value="NZ_SNZR01000011.1"/>
</dbReference>
<sequence>MALPAWPADLPALVAPPGFGTDALVPEGEVSEYEGGNVRVRRRSLVATMTLPMRLPPLSRAEFVQFLDFLQRDLNAGVRRFVAPVRLPSGLLGLRICQIDGTVSEADHGPYSIVSFSVRVWGRDAYEPEAVALFARMSSAPSPSRKALISATIARLKYAGLWEKIGLLCVFAAHAPAPALVNWRRPTLNAARSGSPLPGFQVDRGYAGDGVGGFLDHGAGYASIPGVAPDSITDLVWSLTNLANTTAYDAGTDGASNRQVIMGRVASGLLSVRMASADLITAPVADSLGLYGATRSGSAVSLVRNGTVIGTGAATTNSTLQAGNIVSSRAGLNYSPRRLAMRIVGTALTPADHAALYAILRGYMVEIGAVS</sequence>
<dbReference type="OrthoDB" id="8454201at2"/>
<protein>
    <submittedName>
        <fullName evidence="1">Uncharacterized protein</fullName>
    </submittedName>
</protein>
<dbReference type="AlphaFoldDB" id="A0A4R7C738"/>